<evidence type="ECO:0000256" key="6">
    <source>
        <dbReference type="ARBA" id="ARBA00023136"/>
    </source>
</evidence>
<dbReference type="GO" id="GO:0000139">
    <property type="term" value="C:Golgi membrane"/>
    <property type="evidence" value="ECO:0007669"/>
    <property type="project" value="UniProtKB-SubCell"/>
</dbReference>
<dbReference type="Gene3D" id="3.30.450.50">
    <property type="entry name" value="Longin domain"/>
    <property type="match status" value="1"/>
</dbReference>
<dbReference type="GO" id="GO:0005484">
    <property type="term" value="F:SNAP receptor activity"/>
    <property type="evidence" value="ECO:0007669"/>
    <property type="project" value="InterPro"/>
</dbReference>
<reference evidence="9 10" key="1">
    <citation type="journal article" date="2012" name="Nature">
        <title>Repeated polyploidization of Gossypium genomes and the evolution of spinnable cotton fibres.</title>
        <authorList>
            <person name="Paterson A.H."/>
            <person name="Wendel J.F."/>
            <person name="Gundlach H."/>
            <person name="Guo H."/>
            <person name="Jenkins J."/>
            <person name="Jin D."/>
            <person name="Llewellyn D."/>
            <person name="Showmaker K.C."/>
            <person name="Shu S."/>
            <person name="Udall J."/>
            <person name="Yoo M.J."/>
            <person name="Byers R."/>
            <person name="Chen W."/>
            <person name="Doron-Faigenboim A."/>
            <person name="Duke M.V."/>
            <person name="Gong L."/>
            <person name="Grimwood J."/>
            <person name="Grover C."/>
            <person name="Grupp K."/>
            <person name="Hu G."/>
            <person name="Lee T.H."/>
            <person name="Li J."/>
            <person name="Lin L."/>
            <person name="Liu T."/>
            <person name="Marler B.S."/>
            <person name="Page J.T."/>
            <person name="Roberts A.W."/>
            <person name="Romanel E."/>
            <person name="Sanders W.S."/>
            <person name="Szadkowski E."/>
            <person name="Tan X."/>
            <person name="Tang H."/>
            <person name="Xu C."/>
            <person name="Wang J."/>
            <person name="Wang Z."/>
            <person name="Zhang D."/>
            <person name="Zhang L."/>
            <person name="Ashrafi H."/>
            <person name="Bedon F."/>
            <person name="Bowers J.E."/>
            <person name="Brubaker C.L."/>
            <person name="Chee P.W."/>
            <person name="Das S."/>
            <person name="Gingle A.R."/>
            <person name="Haigler C.H."/>
            <person name="Harker D."/>
            <person name="Hoffmann L.V."/>
            <person name="Hovav R."/>
            <person name="Jones D.C."/>
            <person name="Lemke C."/>
            <person name="Mansoor S."/>
            <person name="ur Rahman M."/>
            <person name="Rainville L.N."/>
            <person name="Rambani A."/>
            <person name="Reddy U.K."/>
            <person name="Rong J.K."/>
            <person name="Saranga Y."/>
            <person name="Scheffler B.E."/>
            <person name="Scheffler J.A."/>
            <person name="Stelly D.M."/>
            <person name="Triplett B.A."/>
            <person name="Van Deynze A."/>
            <person name="Vaslin M.F."/>
            <person name="Waghmare V.N."/>
            <person name="Walford S.A."/>
            <person name="Wright R.J."/>
            <person name="Zaki E.A."/>
            <person name="Zhang T."/>
            <person name="Dennis E.S."/>
            <person name="Mayer K.F."/>
            <person name="Peterson D.G."/>
            <person name="Rokhsar D.S."/>
            <person name="Wang X."/>
            <person name="Schmutz J."/>
        </authorList>
    </citation>
    <scope>NUCLEOTIDE SEQUENCE [LARGE SCALE GENOMIC DNA]</scope>
</reference>
<dbReference type="PROSITE" id="PS50859">
    <property type="entry name" value="LONGIN"/>
    <property type="match status" value="1"/>
</dbReference>
<evidence type="ECO:0000256" key="5">
    <source>
        <dbReference type="ARBA" id="ARBA00023054"/>
    </source>
</evidence>
<keyword evidence="6 7" id="KW-0472">Membrane</keyword>
<dbReference type="KEGG" id="gra:105765547"/>
<keyword evidence="7" id="KW-0812">Transmembrane</keyword>
<dbReference type="SMART" id="SM01270">
    <property type="entry name" value="Longin"/>
    <property type="match status" value="1"/>
</dbReference>
<keyword evidence="7" id="KW-1133">Transmembrane helix</keyword>
<dbReference type="eggNOG" id="KOG0862">
    <property type="taxonomic scope" value="Eukaryota"/>
</dbReference>
<dbReference type="STRING" id="29730.A0A0D2T871"/>
<dbReference type="OMA" id="CYIILCE"/>
<evidence type="ECO:0000313" key="9">
    <source>
        <dbReference type="EMBL" id="KJB52799.1"/>
    </source>
</evidence>
<dbReference type="SUPFAM" id="SSF64356">
    <property type="entry name" value="SNARE-like"/>
    <property type="match status" value="1"/>
</dbReference>
<comment type="subcellular location">
    <subcellularLocation>
        <location evidence="1">Endoplasmic reticulum membrane</location>
        <topology evidence="1">Single-pass type IV membrane protein</topology>
    </subcellularLocation>
    <subcellularLocation>
        <location evidence="2">Golgi apparatus membrane</location>
    </subcellularLocation>
</comment>
<gene>
    <name evidence="9" type="ORF">B456_008G277800</name>
</gene>
<dbReference type="AlphaFoldDB" id="A0A0D2T871"/>
<evidence type="ECO:0000256" key="2">
    <source>
        <dbReference type="ARBA" id="ARBA00004394"/>
    </source>
</evidence>
<dbReference type="FunFam" id="3.30.450.50:FF:000003">
    <property type="entry name" value="25.3 kDa vesicle transport protein-like"/>
    <property type="match status" value="1"/>
</dbReference>
<dbReference type="InterPro" id="IPR010908">
    <property type="entry name" value="Longin_dom"/>
</dbReference>
<dbReference type="GO" id="GO:0006890">
    <property type="term" value="P:retrograde vesicle-mediated transport, Golgi to endoplasmic reticulum"/>
    <property type="evidence" value="ECO:0007669"/>
    <property type="project" value="InterPro"/>
</dbReference>
<organism evidence="9 10">
    <name type="scientific">Gossypium raimondii</name>
    <name type="common">Peruvian cotton</name>
    <name type="synonym">Gossypium klotzschianum subsp. raimondii</name>
    <dbReference type="NCBI Taxonomy" id="29730"/>
    <lineage>
        <taxon>Eukaryota</taxon>
        <taxon>Viridiplantae</taxon>
        <taxon>Streptophyta</taxon>
        <taxon>Embryophyta</taxon>
        <taxon>Tracheophyta</taxon>
        <taxon>Spermatophyta</taxon>
        <taxon>Magnoliopsida</taxon>
        <taxon>eudicotyledons</taxon>
        <taxon>Gunneridae</taxon>
        <taxon>Pentapetalae</taxon>
        <taxon>rosids</taxon>
        <taxon>malvids</taxon>
        <taxon>Malvales</taxon>
        <taxon>Malvaceae</taxon>
        <taxon>Malvoideae</taxon>
        <taxon>Gossypium</taxon>
    </lineage>
</organism>
<comment type="similarity">
    <text evidence="3">Belongs to the synaptobrevin family.</text>
</comment>
<keyword evidence="5" id="KW-0175">Coiled coil</keyword>
<dbReference type="EMBL" id="CM001747">
    <property type="protein sequence ID" value="KJB52799.1"/>
    <property type="molecule type" value="Genomic_DNA"/>
</dbReference>
<keyword evidence="4" id="KW-0813">Transport</keyword>
<dbReference type="InterPro" id="IPR011012">
    <property type="entry name" value="Longin-like_dom_sf"/>
</dbReference>
<evidence type="ECO:0000256" key="1">
    <source>
        <dbReference type="ARBA" id="ARBA00004163"/>
    </source>
</evidence>
<dbReference type="Gramene" id="KJB52799">
    <property type="protein sequence ID" value="KJB52799"/>
    <property type="gene ID" value="B456_008G277800"/>
</dbReference>
<feature type="domain" description="Longin" evidence="8">
    <location>
        <begin position="6"/>
        <end position="125"/>
    </location>
</feature>
<feature type="transmembrane region" description="Helical" evidence="7">
    <location>
        <begin position="195"/>
        <end position="220"/>
    </location>
</feature>
<keyword evidence="10" id="KW-1185">Reference proteome</keyword>
<keyword evidence="4" id="KW-0653">Protein transport</keyword>
<dbReference type="GO" id="GO:0015031">
    <property type="term" value="P:protein transport"/>
    <property type="evidence" value="ECO:0007669"/>
    <property type="project" value="UniProtKB-KW"/>
</dbReference>
<sequence length="229" mass="26121">MVKLTIVGRVKDGLPLAQEARYMNNETTTSHNLSSNYKQQAEFLLNEISKGALPLPSMTIRVDHHSFNYLVVNGICFITLCDSSYPRKLAFNYLQDLQKEFDKFDNGLIHKITKPYSFVKFDSIISSIRKQYIDTRTQANLSKLNANRHRELDIVTGNMSDIVERRRNSEILETPAANNTPQISSLLWGSPRLEAIALIWTPIAIITVIAWILLWASLVFTDDYLLSTL</sequence>
<dbReference type="CDD" id="cd14824">
    <property type="entry name" value="Longin"/>
    <property type="match status" value="1"/>
</dbReference>
<name>A0A0D2T871_GOSRA</name>
<dbReference type="OrthoDB" id="1719357at2759"/>
<evidence type="ECO:0000256" key="3">
    <source>
        <dbReference type="ARBA" id="ARBA00008025"/>
    </source>
</evidence>
<evidence type="ECO:0000256" key="4">
    <source>
        <dbReference type="ARBA" id="ARBA00022927"/>
    </source>
</evidence>
<accession>A0A0D2T871</accession>
<dbReference type="GO" id="GO:0005789">
    <property type="term" value="C:endoplasmic reticulum membrane"/>
    <property type="evidence" value="ECO:0007669"/>
    <property type="project" value="UniProtKB-SubCell"/>
</dbReference>
<protein>
    <recommendedName>
        <fullName evidence="8">Longin domain-containing protein</fullName>
    </recommendedName>
</protein>
<dbReference type="InterPro" id="IPR044565">
    <property type="entry name" value="Sec22"/>
</dbReference>
<dbReference type="Pfam" id="PF13774">
    <property type="entry name" value="Longin"/>
    <property type="match status" value="1"/>
</dbReference>
<dbReference type="GO" id="GO:0006888">
    <property type="term" value="P:endoplasmic reticulum to Golgi vesicle-mediated transport"/>
    <property type="evidence" value="ECO:0007669"/>
    <property type="project" value="InterPro"/>
</dbReference>
<dbReference type="PANTHER" id="PTHR45837">
    <property type="entry name" value="VESICLE-TRAFFICKING PROTEIN SEC22B"/>
    <property type="match status" value="1"/>
</dbReference>
<evidence type="ECO:0000313" key="10">
    <source>
        <dbReference type="Proteomes" id="UP000032304"/>
    </source>
</evidence>
<proteinExistence type="inferred from homology"/>
<evidence type="ECO:0000256" key="7">
    <source>
        <dbReference type="SAM" id="Phobius"/>
    </source>
</evidence>
<evidence type="ECO:0000259" key="8">
    <source>
        <dbReference type="PROSITE" id="PS50859"/>
    </source>
</evidence>
<dbReference type="Proteomes" id="UP000032304">
    <property type="component" value="Chromosome 8"/>
</dbReference>